<protein>
    <submittedName>
        <fullName evidence="2">Uncharacterized protein</fullName>
    </submittedName>
</protein>
<dbReference type="EMBL" id="FPBA01000029">
    <property type="protein sequence ID" value="SFU04718.1"/>
    <property type="molecule type" value="Genomic_DNA"/>
</dbReference>
<proteinExistence type="predicted"/>
<dbReference type="AlphaFoldDB" id="A0A1I7CZ60"/>
<reference evidence="3" key="1">
    <citation type="submission" date="2016-10" db="EMBL/GenBank/DDBJ databases">
        <authorList>
            <person name="Varghese N."/>
            <person name="Submissions S."/>
        </authorList>
    </citation>
    <scope>NUCLEOTIDE SEQUENCE [LARGE SCALE GENOMIC DNA]</scope>
    <source>
        <strain evidence="3">DSM 46136</strain>
    </source>
</reference>
<dbReference type="RefSeq" id="WP_175551792.1">
    <property type="nucleotide sequence ID" value="NZ_FPBA01000029.1"/>
</dbReference>
<organism evidence="2 3">
    <name type="scientific">Geodermatophilus amargosae</name>
    <dbReference type="NCBI Taxonomy" id="1296565"/>
    <lineage>
        <taxon>Bacteria</taxon>
        <taxon>Bacillati</taxon>
        <taxon>Actinomycetota</taxon>
        <taxon>Actinomycetes</taxon>
        <taxon>Geodermatophilales</taxon>
        <taxon>Geodermatophilaceae</taxon>
        <taxon>Geodermatophilus</taxon>
    </lineage>
</organism>
<gene>
    <name evidence="2" type="ORF">SAMN05660657_05069</name>
</gene>
<evidence type="ECO:0000256" key="1">
    <source>
        <dbReference type="SAM" id="MobiDB-lite"/>
    </source>
</evidence>
<name>A0A1I7CZ60_9ACTN</name>
<keyword evidence="3" id="KW-1185">Reference proteome</keyword>
<feature type="region of interest" description="Disordered" evidence="1">
    <location>
        <begin position="1"/>
        <end position="21"/>
    </location>
</feature>
<dbReference type="STRING" id="1296565.SAMN05660657_05069"/>
<accession>A0A1I7CZ60</accession>
<sequence>MTRRRSLDPDEPVTGSVPLPFPEPDVFDLDAVVAELAALGIDLIQLDPEDPDA</sequence>
<evidence type="ECO:0000313" key="3">
    <source>
        <dbReference type="Proteomes" id="UP000199546"/>
    </source>
</evidence>
<evidence type="ECO:0000313" key="2">
    <source>
        <dbReference type="EMBL" id="SFU04718.1"/>
    </source>
</evidence>
<dbReference type="Proteomes" id="UP000199546">
    <property type="component" value="Unassembled WGS sequence"/>
</dbReference>